<name>A0ABS5PLK6_9FIRM</name>
<protein>
    <submittedName>
        <fullName evidence="2">Crp/Fnr family transcriptional regulator</fullName>
    </submittedName>
</protein>
<dbReference type="InterPro" id="IPR000595">
    <property type="entry name" value="cNMP-bd_dom"/>
</dbReference>
<dbReference type="InterPro" id="IPR018490">
    <property type="entry name" value="cNMP-bd_dom_sf"/>
</dbReference>
<evidence type="ECO:0000313" key="2">
    <source>
        <dbReference type="EMBL" id="MBS7526045.1"/>
    </source>
</evidence>
<dbReference type="Pfam" id="PF00027">
    <property type="entry name" value="cNMP_binding"/>
    <property type="match status" value="1"/>
</dbReference>
<dbReference type="CDD" id="cd00038">
    <property type="entry name" value="CAP_ED"/>
    <property type="match status" value="1"/>
</dbReference>
<dbReference type="InterPro" id="IPR014710">
    <property type="entry name" value="RmlC-like_jellyroll"/>
</dbReference>
<sequence>MNNNVIKPEWIDTLLNVLREFAEIPNDEIVRFTDQIKVVKVAKNDHFINVGDRTDKVAFIAEGLFRIYYLSDTGKENCLVFREGGRFLSAYNSLLDNTVSRYSFQALEDSVLLYISLEDYAILLEGDECWQRVVSKYFQMLFIEKEEREVAFLSADAQQRYRLFIRKYPNLSGRISQYHIASYLGITPEALSRIRKKHIDIDQ</sequence>
<organism evidence="2 3">
    <name type="scientific">Fusibacter paucivorans</name>
    <dbReference type="NCBI Taxonomy" id="76009"/>
    <lineage>
        <taxon>Bacteria</taxon>
        <taxon>Bacillati</taxon>
        <taxon>Bacillota</taxon>
        <taxon>Clostridia</taxon>
        <taxon>Eubacteriales</taxon>
        <taxon>Eubacteriales Family XII. Incertae Sedis</taxon>
        <taxon>Fusibacter</taxon>
    </lineage>
</organism>
<evidence type="ECO:0000259" key="1">
    <source>
        <dbReference type="PROSITE" id="PS50042"/>
    </source>
</evidence>
<dbReference type="RefSeq" id="WP_213235831.1">
    <property type="nucleotide sequence ID" value="NZ_JAHBCL010000007.1"/>
</dbReference>
<dbReference type="SUPFAM" id="SSF51206">
    <property type="entry name" value="cAMP-binding domain-like"/>
    <property type="match status" value="1"/>
</dbReference>
<dbReference type="EMBL" id="JAHBCL010000007">
    <property type="protein sequence ID" value="MBS7526045.1"/>
    <property type="molecule type" value="Genomic_DNA"/>
</dbReference>
<feature type="domain" description="Cyclic nucleotide-binding" evidence="1">
    <location>
        <begin position="20"/>
        <end position="124"/>
    </location>
</feature>
<accession>A0ABS5PLK6</accession>
<evidence type="ECO:0000313" key="3">
    <source>
        <dbReference type="Proteomes" id="UP000746471"/>
    </source>
</evidence>
<dbReference type="Gene3D" id="2.60.120.10">
    <property type="entry name" value="Jelly Rolls"/>
    <property type="match status" value="1"/>
</dbReference>
<reference evidence="2 3" key="1">
    <citation type="submission" date="2021-05" db="EMBL/GenBank/DDBJ databases">
        <title>Fusibacter ferrireducens sp. nov., an anaerobic, sulfur- and Fe-reducing bacterium isolated from the mangrove sediment.</title>
        <authorList>
            <person name="Qiu D."/>
        </authorList>
    </citation>
    <scope>NUCLEOTIDE SEQUENCE [LARGE SCALE GENOMIC DNA]</scope>
    <source>
        <strain evidence="2 3">DSM 12116</strain>
    </source>
</reference>
<comment type="caution">
    <text evidence="2">The sequence shown here is derived from an EMBL/GenBank/DDBJ whole genome shotgun (WGS) entry which is preliminary data.</text>
</comment>
<keyword evidence="3" id="KW-1185">Reference proteome</keyword>
<dbReference type="Proteomes" id="UP000746471">
    <property type="component" value="Unassembled WGS sequence"/>
</dbReference>
<gene>
    <name evidence="2" type="ORF">KHM83_05110</name>
</gene>
<proteinExistence type="predicted"/>
<dbReference type="PROSITE" id="PS50042">
    <property type="entry name" value="CNMP_BINDING_3"/>
    <property type="match status" value="1"/>
</dbReference>